<dbReference type="InterPro" id="IPR005467">
    <property type="entry name" value="His_kinase_dom"/>
</dbReference>
<dbReference type="PRINTS" id="PR00344">
    <property type="entry name" value="BCTRLSENSOR"/>
</dbReference>
<dbReference type="SUPFAM" id="SSF55874">
    <property type="entry name" value="ATPase domain of HSP90 chaperone/DNA topoisomerase II/histidine kinase"/>
    <property type="match status" value="1"/>
</dbReference>
<evidence type="ECO:0000256" key="2">
    <source>
        <dbReference type="ARBA" id="ARBA00012438"/>
    </source>
</evidence>
<keyword evidence="3" id="KW-0597">Phosphoprotein</keyword>
<name>A0A401ZG19_9CHLR</name>
<feature type="domain" description="Histidine kinase" evidence="7">
    <location>
        <begin position="188"/>
        <end position="440"/>
    </location>
</feature>
<dbReference type="InterPro" id="IPR036890">
    <property type="entry name" value="HATPase_C_sf"/>
</dbReference>
<dbReference type="SUPFAM" id="SSF55781">
    <property type="entry name" value="GAF domain-like"/>
    <property type="match status" value="1"/>
</dbReference>
<dbReference type="Gene3D" id="1.10.287.130">
    <property type="match status" value="1"/>
</dbReference>
<dbReference type="InterPro" id="IPR050736">
    <property type="entry name" value="Sensor_HK_Regulatory"/>
</dbReference>
<keyword evidence="9" id="KW-1185">Reference proteome</keyword>
<protein>
    <recommendedName>
        <fullName evidence="2">histidine kinase</fullName>
        <ecNumber evidence="2">2.7.13.3</ecNumber>
    </recommendedName>
</protein>
<dbReference type="InterPro" id="IPR003661">
    <property type="entry name" value="HisK_dim/P_dom"/>
</dbReference>
<dbReference type="Pfam" id="PF00512">
    <property type="entry name" value="HisKA"/>
    <property type="match status" value="1"/>
</dbReference>
<evidence type="ECO:0000256" key="1">
    <source>
        <dbReference type="ARBA" id="ARBA00000085"/>
    </source>
</evidence>
<dbReference type="CDD" id="cd00082">
    <property type="entry name" value="HisKA"/>
    <property type="match status" value="1"/>
</dbReference>
<dbReference type="PANTHER" id="PTHR43711">
    <property type="entry name" value="TWO-COMPONENT HISTIDINE KINASE"/>
    <property type="match status" value="1"/>
</dbReference>
<keyword evidence="4" id="KW-0808">Transferase</keyword>
<organism evidence="8 9">
    <name type="scientific">Dictyobacter aurantiacus</name>
    <dbReference type="NCBI Taxonomy" id="1936993"/>
    <lineage>
        <taxon>Bacteria</taxon>
        <taxon>Bacillati</taxon>
        <taxon>Chloroflexota</taxon>
        <taxon>Ktedonobacteria</taxon>
        <taxon>Ktedonobacterales</taxon>
        <taxon>Dictyobacteraceae</taxon>
        <taxon>Dictyobacter</taxon>
    </lineage>
</organism>
<evidence type="ECO:0000313" key="9">
    <source>
        <dbReference type="Proteomes" id="UP000287224"/>
    </source>
</evidence>
<dbReference type="Gene3D" id="3.30.565.10">
    <property type="entry name" value="Histidine kinase-like ATPase, C-terminal domain"/>
    <property type="match status" value="1"/>
</dbReference>
<comment type="caution">
    <text evidence="8">The sequence shown here is derived from an EMBL/GenBank/DDBJ whole genome shotgun (WGS) entry which is preliminary data.</text>
</comment>
<accession>A0A401ZG19</accession>
<evidence type="ECO:0000256" key="4">
    <source>
        <dbReference type="ARBA" id="ARBA00022679"/>
    </source>
</evidence>
<sequence>MDVLDPRIFHTMTASIRQLVGCEDVGLFLYCPDATLCHPFLMQAGGHLACRTHCYGSIHALRPLIEERVRAICDIAIQTKSIWKLVMPLERREDREPCSMLIAPLWRPSGNVGLVVCTASYEDAFGPGEGQLLSQFLPRVAARIEHVLRQLSCGQPNATDASAAVSTSPLELDRGEGKIPEQDALLSMIGHDFRTPLSVIKGYVGLLQTYGFAGQDEEVVDAMPLESQRRYLLSVMEQVQHLEVLVDDLLDLARIQSGRITVRPEPLDLVALCQRVARQMQDRVALQETSSYTIQCLADAELPSAWADEHRVRQVLENLLENAIKYSPEGGLIEILIYTTHTLPLTNYVLLKDHSLVTEEQLPQLCITVRDYGIGIPAWQQSMVFEPFLRLPQVMARHVNGVGLGLYIVRRLVEAMDGTIALQSGNGRGTAITLTLPAASTSASLMHALSTADTVLL</sequence>
<gene>
    <name evidence="8" type="ORF">KDAU_31460</name>
</gene>
<reference evidence="9" key="1">
    <citation type="submission" date="2018-12" db="EMBL/GenBank/DDBJ databases">
        <title>Tengunoibacter tsumagoiensis gen. nov., sp. nov., Dictyobacter kobayashii sp. nov., D. alpinus sp. nov., and D. joshuensis sp. nov. and description of Dictyobacteraceae fam. nov. within the order Ktedonobacterales isolated from Tengu-no-mugimeshi.</title>
        <authorList>
            <person name="Wang C.M."/>
            <person name="Zheng Y."/>
            <person name="Sakai Y."/>
            <person name="Toyoda A."/>
            <person name="Minakuchi Y."/>
            <person name="Abe K."/>
            <person name="Yokota A."/>
            <person name="Yabe S."/>
        </authorList>
    </citation>
    <scope>NUCLEOTIDE SEQUENCE [LARGE SCALE GENOMIC DNA]</scope>
    <source>
        <strain evidence="9">S-27</strain>
    </source>
</reference>
<dbReference type="AlphaFoldDB" id="A0A401ZG19"/>
<evidence type="ECO:0000256" key="3">
    <source>
        <dbReference type="ARBA" id="ARBA00022553"/>
    </source>
</evidence>
<dbReference type="SMART" id="SM00388">
    <property type="entry name" value="HisKA"/>
    <property type="match status" value="1"/>
</dbReference>
<evidence type="ECO:0000313" key="8">
    <source>
        <dbReference type="EMBL" id="GCE05817.1"/>
    </source>
</evidence>
<dbReference type="Proteomes" id="UP000287224">
    <property type="component" value="Unassembled WGS sequence"/>
</dbReference>
<evidence type="ECO:0000256" key="6">
    <source>
        <dbReference type="ARBA" id="ARBA00023012"/>
    </source>
</evidence>
<dbReference type="SUPFAM" id="SSF47384">
    <property type="entry name" value="Homodimeric domain of signal transducing histidine kinase"/>
    <property type="match status" value="1"/>
</dbReference>
<dbReference type="InterPro" id="IPR029016">
    <property type="entry name" value="GAF-like_dom_sf"/>
</dbReference>
<dbReference type="GO" id="GO:0000155">
    <property type="term" value="F:phosphorelay sensor kinase activity"/>
    <property type="evidence" value="ECO:0007669"/>
    <property type="project" value="InterPro"/>
</dbReference>
<dbReference type="InterPro" id="IPR004358">
    <property type="entry name" value="Sig_transdc_His_kin-like_C"/>
</dbReference>
<dbReference type="Gene3D" id="3.30.450.40">
    <property type="match status" value="1"/>
</dbReference>
<dbReference type="Pfam" id="PF02518">
    <property type="entry name" value="HATPase_c"/>
    <property type="match status" value="1"/>
</dbReference>
<evidence type="ECO:0000256" key="5">
    <source>
        <dbReference type="ARBA" id="ARBA00022777"/>
    </source>
</evidence>
<dbReference type="PROSITE" id="PS50109">
    <property type="entry name" value="HIS_KIN"/>
    <property type="match status" value="1"/>
</dbReference>
<dbReference type="EMBL" id="BIFQ01000001">
    <property type="protein sequence ID" value="GCE05817.1"/>
    <property type="molecule type" value="Genomic_DNA"/>
</dbReference>
<dbReference type="InterPro" id="IPR003594">
    <property type="entry name" value="HATPase_dom"/>
</dbReference>
<dbReference type="EC" id="2.7.13.3" evidence="2"/>
<evidence type="ECO:0000259" key="7">
    <source>
        <dbReference type="PROSITE" id="PS50109"/>
    </source>
</evidence>
<dbReference type="InterPro" id="IPR036097">
    <property type="entry name" value="HisK_dim/P_sf"/>
</dbReference>
<keyword evidence="6" id="KW-0902">Two-component regulatory system</keyword>
<comment type="catalytic activity">
    <reaction evidence="1">
        <text>ATP + protein L-histidine = ADP + protein N-phospho-L-histidine.</text>
        <dbReference type="EC" id="2.7.13.3"/>
    </reaction>
</comment>
<keyword evidence="5" id="KW-0418">Kinase</keyword>
<proteinExistence type="predicted"/>
<dbReference type="SMART" id="SM00387">
    <property type="entry name" value="HATPase_c"/>
    <property type="match status" value="1"/>
</dbReference>
<dbReference type="PANTHER" id="PTHR43711:SF31">
    <property type="entry name" value="HISTIDINE KINASE"/>
    <property type="match status" value="1"/>
</dbReference>